<feature type="transmembrane region" description="Helical" evidence="2">
    <location>
        <begin position="139"/>
        <end position="158"/>
    </location>
</feature>
<gene>
    <name evidence="3" type="ORF">UABAM_03263</name>
</gene>
<keyword evidence="4" id="KW-1185">Reference proteome</keyword>
<dbReference type="SUPFAM" id="SSF48452">
    <property type="entry name" value="TPR-like"/>
    <property type="match status" value="1"/>
</dbReference>
<evidence type="ECO:0000256" key="1">
    <source>
        <dbReference type="PROSITE-ProRule" id="PRU00339"/>
    </source>
</evidence>
<protein>
    <submittedName>
        <fullName evidence="3">BatE protein</fullName>
    </submittedName>
</protein>
<dbReference type="PROSITE" id="PS50005">
    <property type="entry name" value="TPR"/>
    <property type="match status" value="1"/>
</dbReference>
<keyword evidence="2" id="KW-1133">Transmembrane helix</keyword>
<proteinExistence type="predicted"/>
<dbReference type="RefSeq" id="WP_151969030.1">
    <property type="nucleotide sequence ID" value="NZ_AP019860.1"/>
</dbReference>
<dbReference type="Gene3D" id="1.25.40.10">
    <property type="entry name" value="Tetratricopeptide repeat domain"/>
    <property type="match status" value="1"/>
</dbReference>
<dbReference type="Gene3D" id="2.30.30.40">
    <property type="entry name" value="SH3 Domains"/>
    <property type="match status" value="1"/>
</dbReference>
<reference evidence="3 4" key="1">
    <citation type="submission" date="2019-08" db="EMBL/GenBank/DDBJ databases">
        <title>Complete genome sequence of Candidatus Uab amorphum.</title>
        <authorList>
            <person name="Shiratori T."/>
            <person name="Suzuki S."/>
            <person name="Kakizawa Y."/>
            <person name="Ishida K."/>
        </authorList>
    </citation>
    <scope>NUCLEOTIDE SEQUENCE [LARGE SCALE GENOMIC DNA]</scope>
    <source>
        <strain evidence="3 4">SRT547</strain>
    </source>
</reference>
<name>A0A5S9F3W5_UABAM</name>
<dbReference type="AlphaFoldDB" id="A0A5S9F3W5"/>
<evidence type="ECO:0000313" key="4">
    <source>
        <dbReference type="Proteomes" id="UP000326354"/>
    </source>
</evidence>
<evidence type="ECO:0000313" key="3">
    <source>
        <dbReference type="EMBL" id="BBM84902.1"/>
    </source>
</evidence>
<dbReference type="InterPro" id="IPR019734">
    <property type="entry name" value="TPR_rpt"/>
</dbReference>
<evidence type="ECO:0000256" key="2">
    <source>
        <dbReference type="SAM" id="Phobius"/>
    </source>
</evidence>
<keyword evidence="2" id="KW-0812">Transmembrane</keyword>
<accession>A0A5S9F3W5</accession>
<keyword evidence="2" id="KW-0472">Membrane</keyword>
<dbReference type="InterPro" id="IPR011990">
    <property type="entry name" value="TPR-like_helical_dom_sf"/>
</dbReference>
<feature type="transmembrane region" description="Helical" evidence="2">
    <location>
        <begin position="164"/>
        <end position="184"/>
    </location>
</feature>
<dbReference type="KEGG" id="uam:UABAM_03263"/>
<feature type="repeat" description="TPR" evidence="1">
    <location>
        <begin position="61"/>
        <end position="94"/>
    </location>
</feature>
<dbReference type="EMBL" id="AP019860">
    <property type="protein sequence ID" value="BBM84902.1"/>
    <property type="molecule type" value="Genomic_DNA"/>
</dbReference>
<dbReference type="Proteomes" id="UP000326354">
    <property type="component" value="Chromosome"/>
</dbReference>
<keyword evidence="1" id="KW-0802">TPR repeat</keyword>
<dbReference type="OrthoDB" id="289608at2"/>
<sequence>MMLRISILIIVMIINPFSDENEIVQKWLQANQTFKNAKNTEDYLQAISHYEDILKKGIKNGHIYYNLGNAYYKAKRLDHAILNYKRAQIYIPNDPYLVENLKLAHTKLQQKVKFEKPTQQNTFRYLFFWHFNWKYDTRLLLFIVTYMCFWLLLIAKLLSWKIPFWNLFIPVTIFLLAIGCSVAYDSFEDPNSNKAILIGETIEIRKGDATTYELLYGEQKIPGGVEVRVMEERNNWSKIELPDFLYGWVQKPFIKKIYD</sequence>
<organism evidence="3 4">
    <name type="scientific">Uabimicrobium amorphum</name>
    <dbReference type="NCBI Taxonomy" id="2596890"/>
    <lineage>
        <taxon>Bacteria</taxon>
        <taxon>Pseudomonadati</taxon>
        <taxon>Planctomycetota</taxon>
        <taxon>Candidatus Uabimicrobiia</taxon>
        <taxon>Candidatus Uabimicrobiales</taxon>
        <taxon>Candidatus Uabimicrobiaceae</taxon>
        <taxon>Candidatus Uabimicrobium</taxon>
    </lineage>
</organism>
<dbReference type="SMART" id="SM00028">
    <property type="entry name" value="TPR"/>
    <property type="match status" value="1"/>
</dbReference>